<comment type="caution">
    <text evidence="2">The sequence shown here is derived from an EMBL/GenBank/DDBJ whole genome shotgun (WGS) entry which is preliminary data.</text>
</comment>
<dbReference type="EMBL" id="JANCLT010000015">
    <property type="protein sequence ID" value="MCP8970857.1"/>
    <property type="molecule type" value="Genomic_DNA"/>
</dbReference>
<reference evidence="2" key="1">
    <citation type="submission" date="2022-07" db="EMBL/GenBank/DDBJ databases">
        <authorList>
            <person name="Li W.-J."/>
            <person name="Deng Q.-Q."/>
        </authorList>
    </citation>
    <scope>NUCLEOTIDE SEQUENCE</scope>
    <source>
        <strain evidence="2">SYSU M60031</strain>
    </source>
</reference>
<dbReference type="RefSeq" id="WP_254760784.1">
    <property type="nucleotide sequence ID" value="NZ_JANCLT010000015.1"/>
</dbReference>
<dbReference type="Gene3D" id="3.40.50.150">
    <property type="entry name" value="Vaccinia Virus protein VP39"/>
    <property type="match status" value="1"/>
</dbReference>
<dbReference type="PANTHER" id="PTHR43460">
    <property type="entry name" value="METHYLTRANSFERASE"/>
    <property type="match status" value="1"/>
</dbReference>
<evidence type="ECO:0000313" key="2">
    <source>
        <dbReference type="EMBL" id="MCP8970857.1"/>
    </source>
</evidence>
<name>A0AA42BRE7_9BACI</name>
<dbReference type="InterPro" id="IPR029063">
    <property type="entry name" value="SAM-dependent_MTases_sf"/>
</dbReference>
<proteinExistence type="predicted"/>
<dbReference type="SUPFAM" id="SSF53335">
    <property type="entry name" value="S-adenosyl-L-methionine-dependent methyltransferases"/>
    <property type="match status" value="1"/>
</dbReference>
<dbReference type="CDD" id="cd02440">
    <property type="entry name" value="AdoMet_MTases"/>
    <property type="match status" value="1"/>
</dbReference>
<dbReference type="GO" id="GO:0032259">
    <property type="term" value="P:methylation"/>
    <property type="evidence" value="ECO:0007669"/>
    <property type="project" value="UniProtKB-KW"/>
</dbReference>
<dbReference type="Pfam" id="PF08241">
    <property type="entry name" value="Methyltransf_11"/>
    <property type="match status" value="1"/>
</dbReference>
<evidence type="ECO:0000313" key="3">
    <source>
        <dbReference type="Proteomes" id="UP001156102"/>
    </source>
</evidence>
<dbReference type="PANTHER" id="PTHR43460:SF1">
    <property type="entry name" value="METHYLTRANSFERASE TYPE 11 DOMAIN-CONTAINING PROTEIN"/>
    <property type="match status" value="1"/>
</dbReference>
<keyword evidence="3" id="KW-1185">Reference proteome</keyword>
<dbReference type="AlphaFoldDB" id="A0AA42BRE7"/>
<dbReference type="InterPro" id="IPR013216">
    <property type="entry name" value="Methyltransf_11"/>
</dbReference>
<feature type="domain" description="Methyltransferase type 11" evidence="1">
    <location>
        <begin position="56"/>
        <end position="142"/>
    </location>
</feature>
<protein>
    <submittedName>
        <fullName evidence="2">Class I SAM-dependent methyltransferase</fullName>
    </submittedName>
</protein>
<organism evidence="2 3">
    <name type="scientific">Ectobacillus ponti</name>
    <dbReference type="NCBI Taxonomy" id="2961894"/>
    <lineage>
        <taxon>Bacteria</taxon>
        <taxon>Bacillati</taxon>
        <taxon>Bacillota</taxon>
        <taxon>Bacilli</taxon>
        <taxon>Bacillales</taxon>
        <taxon>Bacillaceae</taxon>
        <taxon>Ectobacillus</taxon>
    </lineage>
</organism>
<sequence>MKGDTWFQHLLKQADASFGGWDFSYIADTGRMATEPLPWSYAVQAMREMKRSKAMLDMGTGGGEFLSRLAPLPLYTAATEAYPPNVEVARRRLEPLGVVVQQIENDYELPFFDSEFDLVINRHEAYAVSELKRILQPGGRFITQQVGGLHLADLNELLWAGSGPYTHWDLAHAAAELAEAGFRILEQQEAFPYQRFYDVGALVYYLKAIPWQVPDFTIEAYEAALYELHQLIEQKGYIEVRMHRFFLKSER</sequence>
<dbReference type="Proteomes" id="UP001156102">
    <property type="component" value="Unassembled WGS sequence"/>
</dbReference>
<dbReference type="InterPro" id="IPR052939">
    <property type="entry name" value="23S_rRNA_MeTrnsfrase_RlmA"/>
</dbReference>
<gene>
    <name evidence="2" type="ORF">NK662_20265</name>
</gene>
<keyword evidence="2" id="KW-0808">Transferase</keyword>
<dbReference type="GO" id="GO:0008757">
    <property type="term" value="F:S-adenosylmethionine-dependent methyltransferase activity"/>
    <property type="evidence" value="ECO:0007669"/>
    <property type="project" value="InterPro"/>
</dbReference>
<evidence type="ECO:0000259" key="1">
    <source>
        <dbReference type="Pfam" id="PF08241"/>
    </source>
</evidence>
<accession>A0AA42BRE7</accession>
<keyword evidence="2" id="KW-0489">Methyltransferase</keyword>